<dbReference type="AlphaFoldDB" id="A0AAV4BZI9"/>
<keyword evidence="2" id="KW-0732">Signal</keyword>
<evidence type="ECO:0000313" key="4">
    <source>
        <dbReference type="Proteomes" id="UP000735302"/>
    </source>
</evidence>
<name>A0AAV4BZI9_9GAST</name>
<reference evidence="3 4" key="1">
    <citation type="journal article" date="2021" name="Elife">
        <title>Chloroplast acquisition without the gene transfer in kleptoplastic sea slugs, Plakobranchus ocellatus.</title>
        <authorList>
            <person name="Maeda T."/>
            <person name="Takahashi S."/>
            <person name="Yoshida T."/>
            <person name="Shimamura S."/>
            <person name="Takaki Y."/>
            <person name="Nagai Y."/>
            <person name="Toyoda A."/>
            <person name="Suzuki Y."/>
            <person name="Arimoto A."/>
            <person name="Ishii H."/>
            <person name="Satoh N."/>
            <person name="Nishiyama T."/>
            <person name="Hasebe M."/>
            <person name="Maruyama T."/>
            <person name="Minagawa J."/>
            <person name="Obokata J."/>
            <person name="Shigenobu S."/>
        </authorList>
    </citation>
    <scope>NUCLEOTIDE SEQUENCE [LARGE SCALE GENOMIC DNA]</scope>
</reference>
<feature type="signal peptide" evidence="2">
    <location>
        <begin position="1"/>
        <end position="22"/>
    </location>
</feature>
<accession>A0AAV4BZI9</accession>
<gene>
    <name evidence="3" type="ORF">PoB_005504600</name>
</gene>
<dbReference type="Proteomes" id="UP000735302">
    <property type="component" value="Unassembled WGS sequence"/>
</dbReference>
<evidence type="ECO:0000313" key="3">
    <source>
        <dbReference type="EMBL" id="GFO28541.1"/>
    </source>
</evidence>
<keyword evidence="4" id="KW-1185">Reference proteome</keyword>
<sequence length="665" mass="72481">MEAHVYLLCCVMLAWMLQECPAQKVCGVYEEGNEARLTCRQEHHTFSSLSPRIEINGQFHDFGSCSSAGVCHSEEGYDAEAELYTFVNEISVFLSVLSVNRDMKRSRCYKDGQIVFNTDCSIVVYAKANELRCESPQFVDGNTVATSNCTLDKIYPKGICNVTLLEGNPDIGDRVIKSVSHEASASFQGELAVTCQLRIEVTGTKEGNYRFKVGVTPDVQDVPVTSTVTSEISLRLSATALFNPNENGHVYDYPANGQLKLDIEVTGNPEPNRVSLSVRYNETSAAAPLTSQDYSYTYSVVASSGRGILRLVVTGGFKIGTSSFYTFQASNGVVGPEPFEYRFSVAAINEDASELRCEDPHFVDENTAATFNCTLEKISTKGKCSVLLLEGNPNIENRVIKSVSHEDSASFPGDLAVTCQLRIEVTGNEQGNYRFQVGVTPDVQDIPVTSTVTSEITLTLSATALFNPNENGHVYDYPANGQLKLDIEVTGNPEPNRVSLSVRYDETSAAVPLSSQDYSYTYSVVASSGRGILRLVVTGGFKIGISSLYTFQASNGVVGPEPFEYRFSVDAIEDEDEQFSFFAAGCAIGGLGLFFIVVSVIIVCFPRVCKARKQTNCNSYKHADGSDYSNPVYAEPNSLSSFHNHSELVNAGPPLPLRVPKTPDP</sequence>
<comment type="caution">
    <text evidence="3">The sequence shown here is derived from an EMBL/GenBank/DDBJ whole genome shotgun (WGS) entry which is preliminary data.</text>
</comment>
<keyword evidence="1" id="KW-0812">Transmembrane</keyword>
<keyword evidence="1" id="KW-1133">Transmembrane helix</keyword>
<feature type="transmembrane region" description="Helical" evidence="1">
    <location>
        <begin position="581"/>
        <end position="605"/>
    </location>
</feature>
<keyword evidence="1" id="KW-0472">Membrane</keyword>
<protein>
    <submittedName>
        <fullName evidence="3">Uncharacterized protein</fullName>
    </submittedName>
</protein>
<proteinExistence type="predicted"/>
<dbReference type="EMBL" id="BLXT01006043">
    <property type="protein sequence ID" value="GFO28541.1"/>
    <property type="molecule type" value="Genomic_DNA"/>
</dbReference>
<evidence type="ECO:0000256" key="2">
    <source>
        <dbReference type="SAM" id="SignalP"/>
    </source>
</evidence>
<feature type="chain" id="PRO_5043819930" evidence="2">
    <location>
        <begin position="23"/>
        <end position="665"/>
    </location>
</feature>
<organism evidence="3 4">
    <name type="scientific">Plakobranchus ocellatus</name>
    <dbReference type="NCBI Taxonomy" id="259542"/>
    <lineage>
        <taxon>Eukaryota</taxon>
        <taxon>Metazoa</taxon>
        <taxon>Spiralia</taxon>
        <taxon>Lophotrochozoa</taxon>
        <taxon>Mollusca</taxon>
        <taxon>Gastropoda</taxon>
        <taxon>Heterobranchia</taxon>
        <taxon>Euthyneura</taxon>
        <taxon>Panpulmonata</taxon>
        <taxon>Sacoglossa</taxon>
        <taxon>Placobranchoidea</taxon>
        <taxon>Plakobranchidae</taxon>
        <taxon>Plakobranchus</taxon>
    </lineage>
</organism>
<evidence type="ECO:0000256" key="1">
    <source>
        <dbReference type="SAM" id="Phobius"/>
    </source>
</evidence>
<feature type="non-terminal residue" evidence="3">
    <location>
        <position position="665"/>
    </location>
</feature>